<dbReference type="EMBL" id="CP041235">
    <property type="protein sequence ID" value="QOP43059.1"/>
    <property type="molecule type" value="Genomic_DNA"/>
</dbReference>
<name>A0A7M1AZY4_9BACT</name>
<reference evidence="7 8" key="1">
    <citation type="submission" date="2019-06" db="EMBL/GenBank/DDBJ databases">
        <title>Sulfurimonas gotlandica sp. nov., a chemoautotrophic and psychrotolerant epsilonproteobacterium isolated from a pelagic redoxcline, and an emended description of the genus Sulfurimonas.</title>
        <authorList>
            <person name="Wang S."/>
            <person name="Jiang L."/>
            <person name="Shao Z."/>
        </authorList>
    </citation>
    <scope>NUCLEOTIDE SEQUENCE [LARGE SCALE GENOMIC DNA]</scope>
    <source>
        <strain evidence="7 8">S2-6</strain>
    </source>
</reference>
<keyword evidence="1 2" id="KW-0807">Transducer</keyword>
<dbReference type="PROSITE" id="PS50111">
    <property type="entry name" value="CHEMOTAXIS_TRANSDUC_2"/>
    <property type="match status" value="1"/>
</dbReference>
<evidence type="ECO:0000259" key="5">
    <source>
        <dbReference type="PROSITE" id="PS50111"/>
    </source>
</evidence>
<keyword evidence="3" id="KW-0175">Coiled coil</keyword>
<feature type="coiled-coil region" evidence="3">
    <location>
        <begin position="750"/>
        <end position="777"/>
    </location>
</feature>
<dbReference type="Pfam" id="PF00015">
    <property type="entry name" value="MCPsignal"/>
    <property type="match status" value="1"/>
</dbReference>
<evidence type="ECO:0000313" key="8">
    <source>
        <dbReference type="Proteomes" id="UP000593719"/>
    </source>
</evidence>
<evidence type="ECO:0000256" key="3">
    <source>
        <dbReference type="SAM" id="Coils"/>
    </source>
</evidence>
<dbReference type="PANTHER" id="PTHR32089:SF112">
    <property type="entry name" value="LYSOZYME-LIKE PROTEIN-RELATED"/>
    <property type="match status" value="1"/>
</dbReference>
<evidence type="ECO:0000256" key="2">
    <source>
        <dbReference type="PROSITE-ProRule" id="PRU00284"/>
    </source>
</evidence>
<evidence type="ECO:0000256" key="1">
    <source>
        <dbReference type="ARBA" id="ARBA00023224"/>
    </source>
</evidence>
<dbReference type="RefSeq" id="WP_193151368.1">
    <property type="nucleotide sequence ID" value="NZ_CP041235.1"/>
</dbReference>
<organism evidence="7 8">
    <name type="scientific">Sulfurimonas sediminis</name>
    <dbReference type="NCBI Taxonomy" id="2590020"/>
    <lineage>
        <taxon>Bacteria</taxon>
        <taxon>Pseudomonadati</taxon>
        <taxon>Campylobacterota</taxon>
        <taxon>Epsilonproteobacteria</taxon>
        <taxon>Campylobacterales</taxon>
        <taxon>Sulfurimonadaceae</taxon>
        <taxon>Sulfurimonas</taxon>
    </lineage>
</organism>
<dbReference type="Pfam" id="PF08376">
    <property type="entry name" value="NIT"/>
    <property type="match status" value="2"/>
</dbReference>
<evidence type="ECO:0000256" key="4">
    <source>
        <dbReference type="SAM" id="Phobius"/>
    </source>
</evidence>
<keyword evidence="4" id="KW-0472">Membrane</keyword>
<evidence type="ECO:0000313" key="7">
    <source>
        <dbReference type="EMBL" id="QOP43059.1"/>
    </source>
</evidence>
<keyword evidence="4" id="KW-0812">Transmembrane</keyword>
<sequence length="947" mass="106042">MVNFLTKISVRNKMLLNVAVPLAVIIIIAISAIYTHLQNSQKYETYSIIVDLDQKISKVVHETQKERGATAGFLGSKGKKFAQKLSSQKEETDKKIQELQSYLQDGNVISLLDKDVKAYLEKALQDLSRIDNIRSQVTAQSIGAKEAIAYYTQMNAKFLNFIAKASLQAADAQLSAETLAYYDFLQSKERAGIERAVGSATFANDKFIKGAKTKLAGLISEQEAFMSSFETLASKKDIAYKREILQGKVIEEVKRMETILLTAKEIGGFGVDATYWFDTITKKINRLKKVQEKIETGLTASDKRSEELFKLAIDIANFVHETQKERGATAGYIGSNAKKFVTRLPAQRVASDKKLVRLKEDIRSFHFQNYPHELRKWVNQFVQKIQKLQSVRKRVTSLDMDAKTAIGYYTATNASMLDTIAYMTHLARDIKSGRKLIAYYSFLMAKERAGIERAVLSNAFARNKFLPGMKDKFVKLITEQKSFLRVFHSVAPSYLVAYYTKQMAIPAVQEVEKMRKIALEANTIGGFGVDASYWFDTITQKINLLKKVDDHLSQNLTRLAHEKYENEKNALYLYLFVMLFIILFTAVLSWLISKNITHSVAKISKGMEQFLEFLNRKHNVIEKIDLHGSDELARVAKMVNEQTDTINEGIENDMLCVGESILTLNKVQQGSFKCRVNSEATNSQIQTLANTINKMLDTQEKVMDNILEGLEKYANYNYLDKIVLDKKITGETKAVVERVNDLGDAITKLLNDSYNNANALLERADMLESKMQELNKSTASQAKELSGTTQAVNTIAQTIEETSQKANEVVSQSQDIKNVMQVISDIADQTNLLALNAAIEAARAGEHGRGFAVVADEVRKLAEGTQKSLAEINTTVSILTQSITDVEANISEQSESANSINKAVDEVNAMTELNAQTAAEVNKVAGDVKEMSLRALSEIEKNKFNKV</sequence>
<dbReference type="PROSITE" id="PS50906">
    <property type="entry name" value="NIT"/>
    <property type="match status" value="1"/>
</dbReference>
<dbReference type="GO" id="GO:0016020">
    <property type="term" value="C:membrane"/>
    <property type="evidence" value="ECO:0007669"/>
    <property type="project" value="InterPro"/>
</dbReference>
<dbReference type="InterPro" id="IPR013587">
    <property type="entry name" value="Nitrate/nitrite_sensing"/>
</dbReference>
<dbReference type="SMART" id="SM00283">
    <property type="entry name" value="MA"/>
    <property type="match status" value="1"/>
</dbReference>
<dbReference type="KEGG" id="ssei:FJR45_03455"/>
<dbReference type="Proteomes" id="UP000593719">
    <property type="component" value="Chromosome"/>
</dbReference>
<protein>
    <recommendedName>
        <fullName evidence="9">Chemotaxis protein</fullName>
    </recommendedName>
</protein>
<gene>
    <name evidence="7" type="ORF">FJR45_03455</name>
</gene>
<proteinExistence type="predicted"/>
<dbReference type="InterPro" id="IPR010910">
    <property type="entry name" value="Nitrate/nitrite_sensing_bac"/>
</dbReference>
<dbReference type="SUPFAM" id="SSF58104">
    <property type="entry name" value="Methyl-accepting chemotaxis protein (MCP) signaling domain"/>
    <property type="match status" value="1"/>
</dbReference>
<dbReference type="Gene3D" id="6.10.340.10">
    <property type="match status" value="1"/>
</dbReference>
<feature type="domain" description="NIT" evidence="6">
    <location>
        <begin position="313"/>
        <end position="563"/>
    </location>
</feature>
<evidence type="ECO:0008006" key="9">
    <source>
        <dbReference type="Google" id="ProtNLM"/>
    </source>
</evidence>
<dbReference type="AlphaFoldDB" id="A0A7M1AZY4"/>
<feature type="domain" description="Methyl-accepting transducer" evidence="5">
    <location>
        <begin position="762"/>
        <end position="947"/>
    </location>
</feature>
<evidence type="ECO:0000259" key="6">
    <source>
        <dbReference type="PROSITE" id="PS50906"/>
    </source>
</evidence>
<dbReference type="Gene3D" id="1.10.287.950">
    <property type="entry name" value="Methyl-accepting chemotaxis protein"/>
    <property type="match status" value="1"/>
</dbReference>
<feature type="transmembrane region" description="Helical" evidence="4">
    <location>
        <begin position="14"/>
        <end position="34"/>
    </location>
</feature>
<feature type="transmembrane region" description="Helical" evidence="4">
    <location>
        <begin position="571"/>
        <end position="592"/>
    </location>
</feature>
<dbReference type="InterPro" id="IPR004089">
    <property type="entry name" value="MCPsignal_dom"/>
</dbReference>
<dbReference type="PANTHER" id="PTHR32089">
    <property type="entry name" value="METHYL-ACCEPTING CHEMOTAXIS PROTEIN MCPB"/>
    <property type="match status" value="1"/>
</dbReference>
<keyword evidence="4" id="KW-1133">Transmembrane helix</keyword>
<keyword evidence="8" id="KW-1185">Reference proteome</keyword>
<accession>A0A7M1AZY4</accession>
<dbReference type="GO" id="GO:0007165">
    <property type="term" value="P:signal transduction"/>
    <property type="evidence" value="ECO:0007669"/>
    <property type="project" value="UniProtKB-KW"/>
</dbReference>